<evidence type="ECO:0000313" key="2">
    <source>
        <dbReference type="Proteomes" id="UP000470876"/>
    </source>
</evidence>
<dbReference type="RefSeq" id="WP_163828094.1">
    <property type="nucleotide sequence ID" value="NZ_JAAGUX010000002.1"/>
</dbReference>
<reference evidence="1 2" key="1">
    <citation type="submission" date="2020-01" db="EMBL/GenBank/DDBJ databases">
        <title>Genetics and antimicrobial susceptibilities of Nocardia species isolated from the soil; a comparison with species isolated from humans.</title>
        <authorList>
            <person name="Carrasco G."/>
            <person name="Monzon S."/>
            <person name="Sansegundo M."/>
            <person name="Garcia E."/>
            <person name="Garrido N."/>
            <person name="Medina M.J."/>
            <person name="Villalon P."/>
            <person name="Ramirez-Arocha A.C."/>
            <person name="Jimenez P."/>
            <person name="Cuesta I."/>
            <person name="Valdezate S."/>
        </authorList>
    </citation>
    <scope>NUCLEOTIDE SEQUENCE [LARGE SCALE GENOMIC DNA]</scope>
    <source>
        <strain evidence="1 2">CNM20110649</strain>
    </source>
</reference>
<protein>
    <submittedName>
        <fullName evidence="1">Uncharacterized protein</fullName>
    </submittedName>
</protein>
<proteinExistence type="predicted"/>
<dbReference type="Proteomes" id="UP000470876">
    <property type="component" value="Unassembled WGS sequence"/>
</dbReference>
<organism evidence="1 2">
    <name type="scientific">Nocardia cyriacigeorgica</name>
    <dbReference type="NCBI Taxonomy" id="135487"/>
    <lineage>
        <taxon>Bacteria</taxon>
        <taxon>Bacillati</taxon>
        <taxon>Actinomycetota</taxon>
        <taxon>Actinomycetes</taxon>
        <taxon>Mycobacteriales</taxon>
        <taxon>Nocardiaceae</taxon>
        <taxon>Nocardia</taxon>
    </lineage>
</organism>
<comment type="caution">
    <text evidence="1">The sequence shown here is derived from an EMBL/GenBank/DDBJ whole genome shotgun (WGS) entry which is preliminary data.</text>
</comment>
<accession>A0ABX0CJC1</accession>
<sequence length="214" mass="24271">MAKFDLFRESQDFAKRLTDLLNKTICNNTRLTAAVERSTGAVVVTNRPDKSDLARLMCVPICLSGKPKLYLGLTVRLRPDSSGQHLMVVSSVMLLAGAVDGSKELLHYDYERDKPDGYPEAHVQVCASSDQWEELLDGRPFKRLHLPVGGRRFRPTLEDLIEFLIAERLADARPGWKQVVDEHRHVFQMIQLRAAIRRHPDVAREALADLDRDS</sequence>
<gene>
    <name evidence="1" type="ORF">GV794_02010</name>
</gene>
<keyword evidence="2" id="KW-1185">Reference proteome</keyword>
<name>A0ABX0CJC1_9NOCA</name>
<dbReference type="EMBL" id="JAAGUX010000002">
    <property type="protein sequence ID" value="NEW54441.1"/>
    <property type="molecule type" value="Genomic_DNA"/>
</dbReference>
<evidence type="ECO:0000313" key="1">
    <source>
        <dbReference type="EMBL" id="NEW54441.1"/>
    </source>
</evidence>